<evidence type="ECO:0000256" key="8">
    <source>
        <dbReference type="ARBA" id="ARBA00023136"/>
    </source>
</evidence>
<comment type="subcellular location">
    <subcellularLocation>
        <location evidence="1 9">Cell membrane</location>
        <topology evidence="1 9">Multi-pass membrane protein</topology>
    </subcellularLocation>
</comment>
<dbReference type="GO" id="GO:0005886">
    <property type="term" value="C:plasma membrane"/>
    <property type="evidence" value="ECO:0007669"/>
    <property type="project" value="UniProtKB-SubCell"/>
</dbReference>
<dbReference type="GO" id="GO:0005315">
    <property type="term" value="F:phosphate transmembrane transporter activity"/>
    <property type="evidence" value="ECO:0007669"/>
    <property type="project" value="InterPro"/>
</dbReference>
<evidence type="ECO:0000256" key="9">
    <source>
        <dbReference type="RuleBase" id="RU363043"/>
    </source>
</evidence>
<dbReference type="Pfam" id="PF00528">
    <property type="entry name" value="BPD_transp_1"/>
    <property type="match status" value="1"/>
</dbReference>
<dbReference type="CDD" id="cd06261">
    <property type="entry name" value="TM_PBP2"/>
    <property type="match status" value="1"/>
</dbReference>
<evidence type="ECO:0000256" key="5">
    <source>
        <dbReference type="ARBA" id="ARBA00022592"/>
    </source>
</evidence>
<feature type="transmembrane region" description="Helical" evidence="9">
    <location>
        <begin position="110"/>
        <end position="128"/>
    </location>
</feature>
<feature type="transmembrane region" description="Helical" evidence="9">
    <location>
        <begin position="61"/>
        <end position="89"/>
    </location>
</feature>
<organism evidence="11 12">
    <name type="scientific">Candidatus Desulfosporosinus infrequens</name>
    <dbReference type="NCBI Taxonomy" id="2043169"/>
    <lineage>
        <taxon>Bacteria</taxon>
        <taxon>Bacillati</taxon>
        <taxon>Bacillota</taxon>
        <taxon>Clostridia</taxon>
        <taxon>Eubacteriales</taxon>
        <taxon>Desulfitobacteriaceae</taxon>
        <taxon>Desulfosporosinus</taxon>
    </lineage>
</organism>
<proteinExistence type="inferred from homology"/>
<evidence type="ECO:0000256" key="4">
    <source>
        <dbReference type="ARBA" id="ARBA00022475"/>
    </source>
</evidence>
<keyword evidence="8 9" id="KW-0472">Membrane</keyword>
<dbReference type="InterPro" id="IPR005672">
    <property type="entry name" value="Phosphate_PstA"/>
</dbReference>
<evidence type="ECO:0000256" key="1">
    <source>
        <dbReference type="ARBA" id="ARBA00004651"/>
    </source>
</evidence>
<keyword evidence="7 9" id="KW-1133">Transmembrane helix</keyword>
<feature type="domain" description="ABC transmembrane type-1" evidence="10">
    <location>
        <begin position="66"/>
        <end position="269"/>
    </location>
</feature>
<evidence type="ECO:0000256" key="7">
    <source>
        <dbReference type="ARBA" id="ARBA00022989"/>
    </source>
</evidence>
<name>A0A2U3LAS0_9FIRM</name>
<dbReference type="SUPFAM" id="SSF161098">
    <property type="entry name" value="MetI-like"/>
    <property type="match status" value="1"/>
</dbReference>
<feature type="transmembrane region" description="Helical" evidence="9">
    <location>
        <begin position="134"/>
        <end position="152"/>
    </location>
</feature>
<dbReference type="NCBIfam" id="TIGR00974">
    <property type="entry name" value="3a0107s02c"/>
    <property type="match status" value="1"/>
</dbReference>
<protein>
    <recommendedName>
        <fullName evidence="9">Phosphate transport system permease protein PstA</fullName>
    </recommendedName>
</protein>
<comment type="similarity">
    <text evidence="2 9">Belongs to the binding-protein-dependent transport system permease family. CysTW subfamily.</text>
</comment>
<evidence type="ECO:0000313" key="11">
    <source>
        <dbReference type="EMBL" id="SPF48819.1"/>
    </source>
</evidence>
<evidence type="ECO:0000256" key="3">
    <source>
        <dbReference type="ARBA" id="ARBA00022448"/>
    </source>
</evidence>
<evidence type="ECO:0000256" key="6">
    <source>
        <dbReference type="ARBA" id="ARBA00022692"/>
    </source>
</evidence>
<reference evidence="12" key="1">
    <citation type="submission" date="2018-02" db="EMBL/GenBank/DDBJ databases">
        <authorList>
            <person name="Hausmann B."/>
        </authorList>
    </citation>
    <scope>NUCLEOTIDE SEQUENCE [LARGE SCALE GENOMIC DNA]</scope>
    <source>
        <strain evidence="12">Peat soil MAG SbF1</strain>
    </source>
</reference>
<dbReference type="PANTHER" id="PTHR42922">
    <property type="entry name" value="PHOSPHATE TRANSPORT SYSTEM PERMEASE PROTEIN PSTA"/>
    <property type="match status" value="1"/>
</dbReference>
<dbReference type="InterPro" id="IPR000515">
    <property type="entry name" value="MetI-like"/>
</dbReference>
<feature type="transmembrane region" description="Helical" evidence="9">
    <location>
        <begin position="251"/>
        <end position="273"/>
    </location>
</feature>
<keyword evidence="3" id="KW-0813">Transport</keyword>
<dbReference type="PROSITE" id="PS50928">
    <property type="entry name" value="ABC_TM1"/>
    <property type="match status" value="1"/>
</dbReference>
<feature type="transmembrane region" description="Helical" evidence="9">
    <location>
        <begin position="180"/>
        <end position="202"/>
    </location>
</feature>
<dbReference type="Proteomes" id="UP000238916">
    <property type="component" value="Unassembled WGS sequence"/>
</dbReference>
<dbReference type="OrthoDB" id="9785113at2"/>
<accession>A0A2U3LAS0</accession>
<evidence type="ECO:0000259" key="10">
    <source>
        <dbReference type="PROSITE" id="PS50928"/>
    </source>
</evidence>
<dbReference type="InterPro" id="IPR051408">
    <property type="entry name" value="Phosphate_transprt_permease"/>
</dbReference>
<dbReference type="GO" id="GO:0035435">
    <property type="term" value="P:phosphate ion transmembrane transport"/>
    <property type="evidence" value="ECO:0007669"/>
    <property type="project" value="InterPro"/>
</dbReference>
<dbReference type="Gene3D" id="1.10.3720.10">
    <property type="entry name" value="MetI-like"/>
    <property type="match status" value="1"/>
</dbReference>
<keyword evidence="4 9" id="KW-1003">Cell membrane</keyword>
<dbReference type="EMBL" id="OMOF01000362">
    <property type="protein sequence ID" value="SPF48819.1"/>
    <property type="molecule type" value="Genomic_DNA"/>
</dbReference>
<evidence type="ECO:0000313" key="12">
    <source>
        <dbReference type="Proteomes" id="UP000238916"/>
    </source>
</evidence>
<dbReference type="InterPro" id="IPR035906">
    <property type="entry name" value="MetI-like_sf"/>
</dbReference>
<dbReference type="PANTHER" id="PTHR42922:SF1">
    <property type="entry name" value="PHOSPHATE TRANSPORT SYSTEM PERMEASE PROTEIN PSTA"/>
    <property type="match status" value="1"/>
</dbReference>
<keyword evidence="6 9" id="KW-0812">Transmembrane</keyword>
<comment type="caution">
    <text evidence="9">Lacks conserved residue(s) required for the propagation of feature annotation.</text>
</comment>
<dbReference type="AlphaFoldDB" id="A0A2U3LAS0"/>
<evidence type="ECO:0000256" key="2">
    <source>
        <dbReference type="ARBA" id="ARBA00007069"/>
    </source>
</evidence>
<keyword evidence="5" id="KW-0592">Phosphate transport</keyword>
<sequence>MIGSWRKSVNSSMMGVFILSAVLSLAPLFAVLGYVLCNGIGALNWDFFVQLPGAIGVQGGGMANAIVGTLILIFIACLMGIPVGFLAAIYLVEYDRTSWFSTLTRFTTDVLTGVPSIIIGIVVYTAIVVPMKHFSAWAAGIALGIIMIPVVVRSTEEMLKLVPHSVREAGLALGIPKWRIVLWIVVPASARGIITGIMLAVARVSGETAPLLFTALGNRYWAHSLNEPISSLPVQIYDYAVSPYKDWHRQAWAGALVLLFIVMILNLGTRFIFKGRQH</sequence>
<gene>
    <name evidence="11" type="primary">pstA</name>
    <name evidence="11" type="ORF">SBF1_4240012</name>
</gene>